<dbReference type="Gene3D" id="3.40.50.150">
    <property type="entry name" value="Vaccinia Virus protein VP39"/>
    <property type="match status" value="1"/>
</dbReference>
<gene>
    <name evidence="10" type="ORF">EK403_03910</name>
</gene>
<evidence type="ECO:0000256" key="4">
    <source>
        <dbReference type="ARBA" id="ARBA00013346"/>
    </source>
</evidence>
<evidence type="ECO:0000256" key="8">
    <source>
        <dbReference type="ARBA" id="ARBA00022691"/>
    </source>
</evidence>
<evidence type="ECO:0000256" key="6">
    <source>
        <dbReference type="ARBA" id="ARBA00022603"/>
    </source>
</evidence>
<protein>
    <recommendedName>
        <fullName evidence="4 9">Protein-L-isoaspartate O-methyltransferase</fullName>
        <ecNumber evidence="3 9">2.1.1.77</ecNumber>
    </recommendedName>
</protein>
<dbReference type="PANTHER" id="PTHR11579">
    <property type="entry name" value="PROTEIN-L-ISOASPARTATE O-METHYLTRANSFERASE"/>
    <property type="match status" value="1"/>
</dbReference>
<evidence type="ECO:0000256" key="2">
    <source>
        <dbReference type="ARBA" id="ARBA00005369"/>
    </source>
</evidence>
<evidence type="ECO:0000256" key="1">
    <source>
        <dbReference type="ARBA" id="ARBA00004496"/>
    </source>
</evidence>
<dbReference type="GO" id="GO:0004719">
    <property type="term" value="F:protein-L-isoaspartate (D-aspartate) O-methyltransferase activity"/>
    <property type="evidence" value="ECO:0007669"/>
    <property type="project" value="UniProtKB-UniRule"/>
</dbReference>
<dbReference type="SUPFAM" id="SSF53335">
    <property type="entry name" value="S-adenosyl-L-methionine-dependent methyltransferases"/>
    <property type="match status" value="1"/>
</dbReference>
<dbReference type="InterPro" id="IPR000682">
    <property type="entry name" value="PCMT"/>
</dbReference>
<dbReference type="Proteomes" id="UP000289708">
    <property type="component" value="Unassembled WGS sequence"/>
</dbReference>
<dbReference type="EC" id="2.1.1.77" evidence="3 9"/>
<evidence type="ECO:0000313" key="11">
    <source>
        <dbReference type="Proteomes" id="UP000289708"/>
    </source>
</evidence>
<dbReference type="OrthoDB" id="9810066at2"/>
<accession>A0A4Q0MNF0</accession>
<dbReference type="InterPro" id="IPR029063">
    <property type="entry name" value="SAM-dependent_MTases_sf"/>
</dbReference>
<dbReference type="Pfam" id="PF01135">
    <property type="entry name" value="PCMT"/>
    <property type="match status" value="1"/>
</dbReference>
<evidence type="ECO:0000256" key="7">
    <source>
        <dbReference type="ARBA" id="ARBA00022679"/>
    </source>
</evidence>
<keyword evidence="7 10" id="KW-0808">Transferase</keyword>
<keyword evidence="5" id="KW-0963">Cytoplasm</keyword>
<keyword evidence="6 10" id="KW-0489">Methyltransferase</keyword>
<name>A0A4Q0MNF0_9HYPH</name>
<sequence length="220" mass="23165">MPQPDDDVERTRRAELVLALRSRGVRSLRVLAAIETIPRSVFTPSRLAEHAYQDRALPIACGQTIERPSEIAAALDALNVGELDGVLEIGTGSGYATAILAGLARRVVTIERWRTLSENAARRVSGLGLGANVTYLVGDGATGRAEQAPYERILISAAIETPPSALLNQLKPGGVMVAAVGPTSGQRLTRIVKAKDGSLEETTVGAARLPPMLEGVALAL</sequence>
<keyword evidence="8" id="KW-0949">S-adenosyl-L-methionine</keyword>
<proteinExistence type="inferred from homology"/>
<dbReference type="CDD" id="cd02440">
    <property type="entry name" value="AdoMet_MTases"/>
    <property type="match status" value="1"/>
</dbReference>
<organism evidence="10 11">
    <name type="scientific">Hansschlegelia zhihuaiae</name>
    <dbReference type="NCBI Taxonomy" id="405005"/>
    <lineage>
        <taxon>Bacteria</taxon>
        <taxon>Pseudomonadati</taxon>
        <taxon>Pseudomonadota</taxon>
        <taxon>Alphaproteobacteria</taxon>
        <taxon>Hyphomicrobiales</taxon>
        <taxon>Methylopilaceae</taxon>
        <taxon>Hansschlegelia</taxon>
    </lineage>
</organism>
<comment type="similarity">
    <text evidence="2">Belongs to the methyltransferase superfamily. L-isoaspartyl/D-aspartyl protein methyltransferase family.</text>
</comment>
<dbReference type="RefSeq" id="WP_128776206.1">
    <property type="nucleotide sequence ID" value="NZ_RYFI01000003.1"/>
</dbReference>
<reference evidence="10 11" key="1">
    <citation type="submission" date="2018-12" db="EMBL/GenBank/DDBJ databases">
        <title>bacterium Hansschlegelia zhihuaiae S113.</title>
        <authorList>
            <person name="He J."/>
        </authorList>
    </citation>
    <scope>NUCLEOTIDE SEQUENCE [LARGE SCALE GENOMIC DNA]</scope>
    <source>
        <strain evidence="10 11">S 113</strain>
    </source>
</reference>
<dbReference type="GO" id="GO:0032259">
    <property type="term" value="P:methylation"/>
    <property type="evidence" value="ECO:0007669"/>
    <property type="project" value="UniProtKB-KW"/>
</dbReference>
<comment type="subcellular location">
    <subcellularLocation>
        <location evidence="1">Cytoplasm</location>
    </subcellularLocation>
</comment>
<evidence type="ECO:0000256" key="5">
    <source>
        <dbReference type="ARBA" id="ARBA00022490"/>
    </source>
</evidence>
<evidence type="ECO:0000256" key="9">
    <source>
        <dbReference type="NCBIfam" id="TIGR00080"/>
    </source>
</evidence>
<comment type="caution">
    <text evidence="10">The sequence shown here is derived from an EMBL/GenBank/DDBJ whole genome shotgun (WGS) entry which is preliminary data.</text>
</comment>
<dbReference type="GO" id="GO:0005737">
    <property type="term" value="C:cytoplasm"/>
    <property type="evidence" value="ECO:0007669"/>
    <property type="project" value="UniProtKB-SubCell"/>
</dbReference>
<evidence type="ECO:0000256" key="3">
    <source>
        <dbReference type="ARBA" id="ARBA00011890"/>
    </source>
</evidence>
<evidence type="ECO:0000313" key="10">
    <source>
        <dbReference type="EMBL" id="RXF74556.1"/>
    </source>
</evidence>
<dbReference type="AlphaFoldDB" id="A0A4Q0MNF0"/>
<dbReference type="NCBIfam" id="TIGR00080">
    <property type="entry name" value="pimt"/>
    <property type="match status" value="1"/>
</dbReference>
<dbReference type="GO" id="GO:0030091">
    <property type="term" value="P:protein repair"/>
    <property type="evidence" value="ECO:0007669"/>
    <property type="project" value="UniProtKB-UniRule"/>
</dbReference>
<keyword evidence="11" id="KW-1185">Reference proteome</keyword>
<dbReference type="EMBL" id="RYFI01000003">
    <property type="protein sequence ID" value="RXF74556.1"/>
    <property type="molecule type" value="Genomic_DNA"/>
</dbReference>
<dbReference type="NCBIfam" id="NF001453">
    <property type="entry name" value="PRK00312.1"/>
    <property type="match status" value="1"/>
</dbReference>
<dbReference type="PANTHER" id="PTHR11579:SF0">
    <property type="entry name" value="PROTEIN-L-ISOASPARTATE(D-ASPARTATE) O-METHYLTRANSFERASE"/>
    <property type="match status" value="1"/>
</dbReference>